<proteinExistence type="predicted"/>
<protein>
    <submittedName>
        <fullName evidence="1">Uncharacterized protein</fullName>
    </submittedName>
</protein>
<accession>A0AA39HWV3</accession>
<reference evidence="1" key="1">
    <citation type="submission" date="2023-06" db="EMBL/GenBank/DDBJ databases">
        <title>Genomic analysis of the entomopathogenic nematode Steinernema hermaphroditum.</title>
        <authorList>
            <person name="Schwarz E.M."/>
            <person name="Heppert J.K."/>
            <person name="Baniya A."/>
            <person name="Schwartz H.T."/>
            <person name="Tan C.-H."/>
            <person name="Antoshechkin I."/>
            <person name="Sternberg P.W."/>
            <person name="Goodrich-Blair H."/>
            <person name="Dillman A.R."/>
        </authorList>
    </citation>
    <scope>NUCLEOTIDE SEQUENCE</scope>
    <source>
        <strain evidence="1">PS9179</strain>
        <tissue evidence="1">Whole animal</tissue>
    </source>
</reference>
<comment type="caution">
    <text evidence="1">The sequence shown here is derived from an EMBL/GenBank/DDBJ whole genome shotgun (WGS) entry which is preliminary data.</text>
</comment>
<sequence length="98" mass="11118">MCLVWTIETVRTVHHRDILPILVIAMDKQCEGHKIGSEAAGTGTHAKQCERNCEADDLLLELVDDQAFIDYLLNSNIGVMKKMVTIARDIRFHRNAKK</sequence>
<keyword evidence="2" id="KW-1185">Reference proteome</keyword>
<dbReference type="EMBL" id="JAUCMV010000003">
    <property type="protein sequence ID" value="KAK0412920.1"/>
    <property type="molecule type" value="Genomic_DNA"/>
</dbReference>
<gene>
    <name evidence="1" type="ORF">QR680_006478</name>
</gene>
<dbReference type="AlphaFoldDB" id="A0AA39HWV3"/>
<evidence type="ECO:0000313" key="2">
    <source>
        <dbReference type="Proteomes" id="UP001175271"/>
    </source>
</evidence>
<name>A0AA39HWV3_9BILA</name>
<evidence type="ECO:0000313" key="1">
    <source>
        <dbReference type="EMBL" id="KAK0412920.1"/>
    </source>
</evidence>
<dbReference type="Proteomes" id="UP001175271">
    <property type="component" value="Unassembled WGS sequence"/>
</dbReference>
<organism evidence="1 2">
    <name type="scientific">Steinernema hermaphroditum</name>
    <dbReference type="NCBI Taxonomy" id="289476"/>
    <lineage>
        <taxon>Eukaryota</taxon>
        <taxon>Metazoa</taxon>
        <taxon>Ecdysozoa</taxon>
        <taxon>Nematoda</taxon>
        <taxon>Chromadorea</taxon>
        <taxon>Rhabditida</taxon>
        <taxon>Tylenchina</taxon>
        <taxon>Panagrolaimomorpha</taxon>
        <taxon>Strongyloidoidea</taxon>
        <taxon>Steinernematidae</taxon>
        <taxon>Steinernema</taxon>
    </lineage>
</organism>